<dbReference type="Proteomes" id="UP001176961">
    <property type="component" value="Unassembled WGS sequence"/>
</dbReference>
<dbReference type="AlphaFoldDB" id="A0AA36HFE2"/>
<feature type="region of interest" description="Disordered" evidence="1">
    <location>
        <begin position="53"/>
        <end position="76"/>
    </location>
</feature>
<feature type="chain" id="PRO_5041412552" evidence="2">
    <location>
        <begin position="18"/>
        <end position="278"/>
    </location>
</feature>
<sequence>MLLLPLLLASVACTATAELPQDQNLALELVKQLLNAGNGCSHHFKKQVGQKLDISGSTDNNDKKHHGTTIEHDNDHEKHENCPYMQILLLMNMCCNNQHDHHKHHDKQISGKSSTIGPVPTTVSTTPTRTKMSKIKGSETTTPCDCEPEDPTEPDPKVHTSPAIHTTPRTTSDKHTSPRIQIQFSEPTDSSTIPASSRTMPNRGMTSIPTYPRPTVRKPKPPTEDFPCRWICYNEFLCDKPCTPEQIVHKHRNPYVLFPFNIPQNQDIRRMSFPSIIE</sequence>
<evidence type="ECO:0000256" key="1">
    <source>
        <dbReference type="SAM" id="MobiDB-lite"/>
    </source>
</evidence>
<name>A0AA36HFE2_CYLNA</name>
<gene>
    <name evidence="3" type="ORF">CYNAS_LOCUS21042</name>
</gene>
<evidence type="ECO:0000256" key="2">
    <source>
        <dbReference type="SAM" id="SignalP"/>
    </source>
</evidence>
<feature type="compositionally biased region" description="Low complexity" evidence="1">
    <location>
        <begin position="113"/>
        <end position="130"/>
    </location>
</feature>
<feature type="compositionally biased region" description="Polar residues" evidence="1">
    <location>
        <begin position="178"/>
        <end position="208"/>
    </location>
</feature>
<feature type="region of interest" description="Disordered" evidence="1">
    <location>
        <begin position="99"/>
        <end position="220"/>
    </location>
</feature>
<accession>A0AA36HFE2</accession>
<evidence type="ECO:0000313" key="3">
    <source>
        <dbReference type="EMBL" id="CAJ0609059.1"/>
    </source>
</evidence>
<evidence type="ECO:0000313" key="4">
    <source>
        <dbReference type="Proteomes" id="UP001176961"/>
    </source>
</evidence>
<comment type="caution">
    <text evidence="3">The sequence shown here is derived from an EMBL/GenBank/DDBJ whole genome shotgun (WGS) entry which is preliminary data.</text>
</comment>
<reference evidence="3" key="1">
    <citation type="submission" date="2023-07" db="EMBL/GenBank/DDBJ databases">
        <authorList>
            <consortium name="CYATHOMIX"/>
        </authorList>
    </citation>
    <scope>NUCLEOTIDE SEQUENCE</scope>
    <source>
        <strain evidence="3">N/A</strain>
    </source>
</reference>
<protein>
    <submittedName>
        <fullName evidence="3">Uncharacterized protein</fullName>
    </submittedName>
</protein>
<keyword evidence="4" id="KW-1185">Reference proteome</keyword>
<organism evidence="3 4">
    <name type="scientific">Cylicocyclus nassatus</name>
    <name type="common">Nematode worm</name>
    <dbReference type="NCBI Taxonomy" id="53992"/>
    <lineage>
        <taxon>Eukaryota</taxon>
        <taxon>Metazoa</taxon>
        <taxon>Ecdysozoa</taxon>
        <taxon>Nematoda</taxon>
        <taxon>Chromadorea</taxon>
        <taxon>Rhabditida</taxon>
        <taxon>Rhabditina</taxon>
        <taxon>Rhabditomorpha</taxon>
        <taxon>Strongyloidea</taxon>
        <taxon>Strongylidae</taxon>
        <taxon>Cylicocyclus</taxon>
    </lineage>
</organism>
<proteinExistence type="predicted"/>
<dbReference type="EMBL" id="CATQJL010000326">
    <property type="protein sequence ID" value="CAJ0609059.1"/>
    <property type="molecule type" value="Genomic_DNA"/>
</dbReference>
<keyword evidence="2" id="KW-0732">Signal</keyword>
<feature type="signal peptide" evidence="2">
    <location>
        <begin position="1"/>
        <end position="17"/>
    </location>
</feature>